<dbReference type="InParanoid" id="Q89UA3"/>
<evidence type="ECO:0000313" key="3">
    <source>
        <dbReference type="Proteomes" id="UP000002526"/>
    </source>
</evidence>
<keyword evidence="3" id="KW-1185">Reference proteome</keyword>
<dbReference type="AlphaFoldDB" id="Q89UA3"/>
<protein>
    <submittedName>
        <fullName evidence="2">Bsr1514 protein</fullName>
    </submittedName>
</protein>
<accession>Q89UA3</accession>
<name>Q89UA3_BRADU</name>
<evidence type="ECO:0000313" key="2">
    <source>
        <dbReference type="EMBL" id="BAC46779.1"/>
    </source>
</evidence>
<dbReference type="KEGG" id="bja:bsr1514"/>
<dbReference type="Proteomes" id="UP000002526">
    <property type="component" value="Chromosome"/>
</dbReference>
<dbReference type="HOGENOM" id="CLU_2680392_0_0_5"/>
<dbReference type="EnsemblBacteria" id="BAC46779">
    <property type="protein sequence ID" value="BAC46779"/>
    <property type="gene ID" value="BAC46779"/>
</dbReference>
<feature type="region of interest" description="Disordered" evidence="1">
    <location>
        <begin position="1"/>
        <end position="23"/>
    </location>
</feature>
<evidence type="ECO:0000256" key="1">
    <source>
        <dbReference type="SAM" id="MobiDB-lite"/>
    </source>
</evidence>
<gene>
    <name evidence="2" type="ordered locus">bsr1514</name>
</gene>
<feature type="compositionally biased region" description="Basic residues" evidence="1">
    <location>
        <begin position="1"/>
        <end position="10"/>
    </location>
</feature>
<proteinExistence type="predicted"/>
<organism evidence="2 3">
    <name type="scientific">Bradyrhizobium diazoefficiens (strain JCM 10833 / BCRC 13528 / IAM 13628 / NBRC 14792 / USDA 110)</name>
    <dbReference type="NCBI Taxonomy" id="224911"/>
    <lineage>
        <taxon>Bacteria</taxon>
        <taxon>Pseudomonadati</taxon>
        <taxon>Pseudomonadota</taxon>
        <taxon>Alphaproteobacteria</taxon>
        <taxon>Hyphomicrobiales</taxon>
        <taxon>Nitrobacteraceae</taxon>
        <taxon>Bradyrhizobium</taxon>
    </lineage>
</organism>
<sequence>MAHATTRHPRAGPLRVTSGDAMIDRKTSAWPSVAECRLRPRERTSRLETFDCDVLSQRAAMELDSQSGESRKVT</sequence>
<dbReference type="EMBL" id="BA000040">
    <property type="protein sequence ID" value="BAC46779.1"/>
    <property type="molecule type" value="Genomic_DNA"/>
</dbReference>
<reference evidence="3" key="1">
    <citation type="journal article" date="2002" name="DNA Res.">
        <title>Complete genomic sequence of nitrogen-fixing symbiotic bacterium Bradyrhizobium japonicum USDA110.</title>
        <authorList>
            <person name="Kaneko T."/>
            <person name="Nakamura Y."/>
            <person name="Sato S."/>
            <person name="Minamisawa K."/>
            <person name="Uchiumi T."/>
            <person name="Sasamoto S."/>
            <person name="Watanabe A."/>
            <person name="Idesawa K."/>
            <person name="Iriguchi M."/>
            <person name="Kawashima K."/>
            <person name="Kohara M."/>
            <person name="Matsumoto M."/>
            <person name="Shimpo S."/>
            <person name="Tsuruoka H."/>
            <person name="Wada T."/>
            <person name="Yamada M."/>
            <person name="Tabata S."/>
        </authorList>
    </citation>
    <scope>NUCLEOTIDE SEQUENCE [LARGE SCALE GENOMIC DNA]</scope>
    <source>
        <strain evidence="3">JCM 10833 / BCRC 13528 / IAM 13628 / NBRC 14792 / USDA 110</strain>
    </source>
</reference>